<sequence>QQKLQKENENAQFFLAIAITLDLPTVEPEDSLRMRDEHLDTIPEMKSDEFIKSSVENLIDSLLDEFAGEFILLKSILPGIDEADCNPEEEICLIKKLLYDNSSPRPPKEFNSENSDAIIESFSPSPILVEDSDPFME</sequence>
<feature type="non-terminal residue" evidence="2">
    <location>
        <position position="137"/>
    </location>
</feature>
<comment type="caution">
    <text evidence="2">The sequence shown here is derived from an EMBL/GenBank/DDBJ whole genome shotgun (WGS) entry which is preliminary data.</text>
</comment>
<evidence type="ECO:0008006" key="3">
    <source>
        <dbReference type="Google" id="ProtNLM"/>
    </source>
</evidence>
<dbReference type="EMBL" id="BKCJ011434404">
    <property type="protein sequence ID" value="GFD33355.1"/>
    <property type="molecule type" value="Genomic_DNA"/>
</dbReference>
<feature type="non-terminal residue" evidence="2">
    <location>
        <position position="1"/>
    </location>
</feature>
<gene>
    <name evidence="2" type="ORF">Tci_905324</name>
</gene>
<accession>A0A699VD50</accession>
<dbReference type="AlphaFoldDB" id="A0A699VD50"/>
<protein>
    <recommendedName>
        <fullName evidence="3">Reverse transcriptase domain-containing protein</fullName>
    </recommendedName>
</protein>
<name>A0A699VD50_TANCI</name>
<organism evidence="2">
    <name type="scientific">Tanacetum cinerariifolium</name>
    <name type="common">Dalmatian daisy</name>
    <name type="synonym">Chrysanthemum cinerariifolium</name>
    <dbReference type="NCBI Taxonomy" id="118510"/>
    <lineage>
        <taxon>Eukaryota</taxon>
        <taxon>Viridiplantae</taxon>
        <taxon>Streptophyta</taxon>
        <taxon>Embryophyta</taxon>
        <taxon>Tracheophyta</taxon>
        <taxon>Spermatophyta</taxon>
        <taxon>Magnoliopsida</taxon>
        <taxon>eudicotyledons</taxon>
        <taxon>Gunneridae</taxon>
        <taxon>Pentapetalae</taxon>
        <taxon>asterids</taxon>
        <taxon>campanulids</taxon>
        <taxon>Asterales</taxon>
        <taxon>Asteraceae</taxon>
        <taxon>Asteroideae</taxon>
        <taxon>Anthemideae</taxon>
        <taxon>Anthemidinae</taxon>
        <taxon>Tanacetum</taxon>
    </lineage>
</organism>
<reference evidence="2" key="1">
    <citation type="journal article" date="2019" name="Sci. Rep.">
        <title>Draft genome of Tanacetum cinerariifolium, the natural source of mosquito coil.</title>
        <authorList>
            <person name="Yamashiro T."/>
            <person name="Shiraishi A."/>
            <person name="Satake H."/>
            <person name="Nakayama K."/>
        </authorList>
    </citation>
    <scope>NUCLEOTIDE SEQUENCE</scope>
</reference>
<evidence type="ECO:0000313" key="2">
    <source>
        <dbReference type="EMBL" id="GFD33355.1"/>
    </source>
</evidence>
<feature type="region of interest" description="Disordered" evidence="1">
    <location>
        <begin position="101"/>
        <end position="137"/>
    </location>
</feature>
<evidence type="ECO:0000256" key="1">
    <source>
        <dbReference type="SAM" id="MobiDB-lite"/>
    </source>
</evidence>
<proteinExistence type="predicted"/>